<keyword evidence="3" id="KW-1185">Reference proteome</keyword>
<organism evidence="2 3">
    <name type="scientific">Micromonospora globispora</name>
    <dbReference type="NCBI Taxonomy" id="1450148"/>
    <lineage>
        <taxon>Bacteria</taxon>
        <taxon>Bacillati</taxon>
        <taxon>Actinomycetota</taxon>
        <taxon>Actinomycetes</taxon>
        <taxon>Micromonosporales</taxon>
        <taxon>Micromonosporaceae</taxon>
        <taxon>Micromonospora</taxon>
    </lineage>
</organism>
<evidence type="ECO:0000313" key="3">
    <source>
        <dbReference type="Proteomes" id="UP000245683"/>
    </source>
</evidence>
<feature type="region of interest" description="Disordered" evidence="1">
    <location>
        <begin position="1"/>
        <end position="22"/>
    </location>
</feature>
<comment type="caution">
    <text evidence="2">The sequence shown here is derived from an EMBL/GenBank/DDBJ whole genome shotgun (WGS) entry which is preliminary data.</text>
</comment>
<evidence type="ECO:0000313" key="2">
    <source>
        <dbReference type="EMBL" id="PWU50454.1"/>
    </source>
</evidence>
<proteinExistence type="predicted"/>
<evidence type="ECO:0000256" key="1">
    <source>
        <dbReference type="SAM" id="MobiDB-lite"/>
    </source>
</evidence>
<accession>A0A317KB67</accession>
<dbReference type="AlphaFoldDB" id="A0A317KB67"/>
<dbReference type="EMBL" id="QGSV01000108">
    <property type="protein sequence ID" value="PWU50454.1"/>
    <property type="molecule type" value="Genomic_DNA"/>
</dbReference>
<protein>
    <submittedName>
        <fullName evidence="2">Uncharacterized protein</fullName>
    </submittedName>
</protein>
<gene>
    <name evidence="2" type="ORF">DLJ46_07015</name>
</gene>
<name>A0A317KB67_9ACTN</name>
<dbReference type="Proteomes" id="UP000245683">
    <property type="component" value="Unassembled WGS sequence"/>
</dbReference>
<sequence length="70" mass="7928">MTRFRRLVQQVPRQWPPEHESPPVTFDDILRFAMADRPVALIRTASRAGKAVPAGPGNSRPFRSMIARSE</sequence>
<reference evidence="3" key="1">
    <citation type="submission" date="2018-05" db="EMBL/GenBank/DDBJ databases">
        <title>Micromonospora globispora sp. nov. and Micromonospora rugosa sp. nov., isolated from marine sediment.</title>
        <authorList>
            <person name="Carro L."/>
            <person name="Aysel V."/>
            <person name="Cetin D."/>
            <person name="Igual J.M."/>
            <person name="Klenk H.-P."/>
            <person name="Trujillo M.E."/>
            <person name="Sahin N."/>
        </authorList>
    </citation>
    <scope>NUCLEOTIDE SEQUENCE [LARGE SCALE GENOMIC DNA]</scope>
    <source>
        <strain evidence="3">S2904</strain>
    </source>
</reference>
<feature type="region of interest" description="Disordered" evidence="1">
    <location>
        <begin position="48"/>
        <end position="70"/>
    </location>
</feature>